<keyword evidence="1" id="KW-0472">Membrane</keyword>
<reference evidence="3" key="1">
    <citation type="submission" date="2017-09" db="EMBL/GenBank/DDBJ databases">
        <title>Depth-based differentiation of microbial function through sediment-hosted aquifers and enrichment of novel symbionts in the deep terrestrial subsurface.</title>
        <authorList>
            <person name="Probst A.J."/>
            <person name="Ladd B."/>
            <person name="Jarett J.K."/>
            <person name="Geller-Mcgrath D.E."/>
            <person name="Sieber C.M.K."/>
            <person name="Emerson J.B."/>
            <person name="Anantharaman K."/>
            <person name="Thomas B.C."/>
            <person name="Malmstrom R."/>
            <person name="Stieglmeier M."/>
            <person name="Klingl A."/>
            <person name="Woyke T."/>
            <person name="Ryan C.M."/>
            <person name="Banfield J.F."/>
        </authorList>
    </citation>
    <scope>NUCLEOTIDE SEQUENCE [LARGE SCALE GENOMIC DNA]</scope>
</reference>
<evidence type="ECO:0000313" key="3">
    <source>
        <dbReference type="Proteomes" id="UP000229335"/>
    </source>
</evidence>
<protein>
    <submittedName>
        <fullName evidence="2">Uncharacterized protein</fullName>
    </submittedName>
</protein>
<accession>A0A2M6WMS3</accession>
<gene>
    <name evidence="2" type="ORF">COU00_00810</name>
</gene>
<name>A0A2M6WMS3_9BACT</name>
<keyword evidence="1" id="KW-0812">Transmembrane</keyword>
<proteinExistence type="predicted"/>
<keyword evidence="1" id="KW-1133">Transmembrane helix</keyword>
<comment type="caution">
    <text evidence="2">The sequence shown here is derived from an EMBL/GenBank/DDBJ whole genome shotgun (WGS) entry which is preliminary data.</text>
</comment>
<evidence type="ECO:0000313" key="2">
    <source>
        <dbReference type="EMBL" id="PIT94100.1"/>
    </source>
</evidence>
<dbReference type="EMBL" id="PFAS01000008">
    <property type="protein sequence ID" value="PIT94100.1"/>
    <property type="molecule type" value="Genomic_DNA"/>
</dbReference>
<evidence type="ECO:0000256" key="1">
    <source>
        <dbReference type="SAM" id="Phobius"/>
    </source>
</evidence>
<dbReference type="AlphaFoldDB" id="A0A2M6WMS3"/>
<sequence length="143" mass="16201">MATKRRTIKKIARRTKETPVILSSEHQAKLEREKKLAMWAGVVFFMVVIITVWVINFKNNVRAISKEAVNSNAELGDIAADFKDIIAETRKNMDELGNVIKNQEQVAGEKQAPAEMEQRIELEKLLFSLNDKLAEATSTSENK</sequence>
<organism evidence="2 3">
    <name type="scientific">Candidatus Falkowbacteria bacterium CG10_big_fil_rev_8_21_14_0_10_43_11</name>
    <dbReference type="NCBI Taxonomy" id="1974568"/>
    <lineage>
        <taxon>Bacteria</taxon>
        <taxon>Candidatus Falkowiibacteriota</taxon>
    </lineage>
</organism>
<feature type="transmembrane region" description="Helical" evidence="1">
    <location>
        <begin position="36"/>
        <end position="55"/>
    </location>
</feature>
<dbReference type="Proteomes" id="UP000229335">
    <property type="component" value="Unassembled WGS sequence"/>
</dbReference>